<dbReference type="InterPro" id="IPR000504">
    <property type="entry name" value="RRM_dom"/>
</dbReference>
<dbReference type="InterPro" id="IPR022023">
    <property type="entry name" value="U1snRNP70_N"/>
</dbReference>
<feature type="compositionally biased region" description="Basic and acidic residues" evidence="9">
    <location>
        <begin position="444"/>
        <end position="457"/>
    </location>
</feature>
<dbReference type="FunFam" id="3.30.70.330:FF:000689">
    <property type="entry name" value="Small nuclear ribonucleoprotein U1 subunit 70"/>
    <property type="match status" value="1"/>
</dbReference>
<feature type="compositionally biased region" description="Basic and acidic residues" evidence="9">
    <location>
        <begin position="60"/>
        <end position="78"/>
    </location>
</feature>
<dbReference type="PANTHER" id="PTHR21547:SF0">
    <property type="entry name" value="CLUSTERIN-ASSOCIATED PROTEIN 1"/>
    <property type="match status" value="1"/>
</dbReference>
<evidence type="ECO:0000313" key="11">
    <source>
        <dbReference type="Ensembl" id="ENSLLEP00000017495.1"/>
    </source>
</evidence>
<dbReference type="GO" id="GO:0005815">
    <property type="term" value="C:microtubule organizing center"/>
    <property type="evidence" value="ECO:0007669"/>
    <property type="project" value="TreeGrafter"/>
</dbReference>
<keyword evidence="5" id="KW-0175">Coiled coil</keyword>
<dbReference type="GeneTree" id="ENSGT00390000008957"/>
<dbReference type="InterPro" id="IPR035979">
    <property type="entry name" value="RBD_domain_sf"/>
</dbReference>
<keyword evidence="12" id="KW-1185">Reference proteome</keyword>
<dbReference type="InterPro" id="IPR019366">
    <property type="entry name" value="Clusterin-associated_protein-1"/>
</dbReference>
<comment type="subcellular location">
    <subcellularLocation>
        <location evidence="1">Cell projection</location>
        <location evidence="1">Cilium</location>
    </subcellularLocation>
</comment>
<dbReference type="Ensembl" id="ENSLLET00000018162.1">
    <property type="protein sequence ID" value="ENSLLEP00000017495.1"/>
    <property type="gene ID" value="ENSLLEG00000010873.1"/>
</dbReference>
<comment type="similarity">
    <text evidence="2">Belongs to the CLUAP1 family.</text>
</comment>
<dbReference type="OrthoDB" id="438545at2759"/>
<dbReference type="SMART" id="SM00360">
    <property type="entry name" value="RRM"/>
    <property type="match status" value="1"/>
</dbReference>
<evidence type="ECO:0000256" key="3">
    <source>
        <dbReference type="ARBA" id="ARBA00016996"/>
    </source>
</evidence>
<keyword evidence="8" id="KW-0694">RNA-binding</keyword>
<proteinExistence type="inferred from homology"/>
<evidence type="ECO:0000256" key="4">
    <source>
        <dbReference type="ARBA" id="ARBA00022794"/>
    </source>
</evidence>
<feature type="domain" description="RRM" evidence="10">
    <location>
        <begin position="103"/>
        <end position="180"/>
    </location>
</feature>
<dbReference type="InterPro" id="IPR012677">
    <property type="entry name" value="Nucleotide-bd_a/b_plait_sf"/>
</dbReference>
<sequence>MTQFLPPNLLALFAPRDPVPYLPPLEKLPHEKHHNQPYSGIAPFIREFEDPRDAPPPTRAETRDERMERKRREKIERRQQDVENELKIWDPHNDQNAQGDAFKTLFVARVNYDTTESKLRREFEVYGPIKRIHMVYNKRSGKPRGYAFIEYEHERDMHYFTEMMRALGYPRLISMENFRSPNFPLVSEVLIWLVKRYEPQSDIPVDVETEQDRVFFIKAVAQFMATKAHIKLNTKKLYQADGYSVKELLKITSVLYDAMKTKSIEGTQLGEEDSTPYKFDLGSKIADLKMARQLASEITSKGASLYDLLGKEAELRELRTAAIARPLEINETEKVLRSSIKEVLEQVQKMKDFISNGTSDEANLESKIEKRKQDLERTQKRLQTLHTVRPAFMDEYEKIEEELQKQYEVYIEKYRNLFYLEHLLEEHHRNEQLRFEEAEDTLRQMQSKLREEEDRLQKTGNSNEDTDSEIQEDDGSDDMEDDEKGPAKARVGRSLLIQGGERRIVGTMHGGESGDEDDSDDSEIDVDDEDDDDDDEEDYGEDIMRPKDPSAEMSRGRSDRRSRKADNAESDNDF</sequence>
<protein>
    <recommendedName>
        <fullName evidence="3">U1 small nuclear ribonucleoprotein 70 kDa</fullName>
    </recommendedName>
</protein>
<reference evidence="11" key="2">
    <citation type="submission" date="2025-09" db="UniProtKB">
        <authorList>
            <consortium name="Ensembl"/>
        </authorList>
    </citation>
    <scope>IDENTIFICATION</scope>
</reference>
<keyword evidence="7" id="KW-0966">Cell projection</keyword>
<feature type="region of interest" description="Disordered" evidence="9">
    <location>
        <begin position="47"/>
        <end position="78"/>
    </location>
</feature>
<evidence type="ECO:0000256" key="1">
    <source>
        <dbReference type="ARBA" id="ARBA00004138"/>
    </source>
</evidence>
<dbReference type="GO" id="GO:0003723">
    <property type="term" value="F:RNA binding"/>
    <property type="evidence" value="ECO:0007669"/>
    <property type="project" value="UniProtKB-UniRule"/>
</dbReference>
<name>A0A8C5MP06_9ANUR</name>
<evidence type="ECO:0000256" key="7">
    <source>
        <dbReference type="ARBA" id="ARBA00023273"/>
    </source>
</evidence>
<dbReference type="PROSITE" id="PS50102">
    <property type="entry name" value="RRM"/>
    <property type="match status" value="1"/>
</dbReference>
<dbReference type="SUPFAM" id="SSF54928">
    <property type="entry name" value="RNA-binding domain, RBD"/>
    <property type="match status" value="1"/>
</dbReference>
<dbReference type="Pfam" id="PF10234">
    <property type="entry name" value="Cluap1"/>
    <property type="match status" value="1"/>
</dbReference>
<keyword evidence="6" id="KW-0969">Cilium</keyword>
<gene>
    <name evidence="11" type="primary">CLUAP1</name>
</gene>
<dbReference type="AlphaFoldDB" id="A0A8C5MP06"/>
<dbReference type="PANTHER" id="PTHR21547">
    <property type="entry name" value="CLUSTERIN ASSOCIATED PROTEIN 1"/>
    <property type="match status" value="1"/>
</dbReference>
<evidence type="ECO:0000259" key="10">
    <source>
        <dbReference type="PROSITE" id="PS50102"/>
    </source>
</evidence>
<organism evidence="11 12">
    <name type="scientific">Leptobrachium leishanense</name>
    <name type="common">Leishan spiny toad</name>
    <dbReference type="NCBI Taxonomy" id="445787"/>
    <lineage>
        <taxon>Eukaryota</taxon>
        <taxon>Metazoa</taxon>
        <taxon>Chordata</taxon>
        <taxon>Craniata</taxon>
        <taxon>Vertebrata</taxon>
        <taxon>Euteleostomi</taxon>
        <taxon>Amphibia</taxon>
        <taxon>Batrachia</taxon>
        <taxon>Anura</taxon>
        <taxon>Pelobatoidea</taxon>
        <taxon>Megophryidae</taxon>
        <taxon>Leptobrachium</taxon>
    </lineage>
</organism>
<dbReference type="Pfam" id="PF00076">
    <property type="entry name" value="RRM_1"/>
    <property type="match status" value="1"/>
</dbReference>
<dbReference type="GO" id="GO:0005929">
    <property type="term" value="C:cilium"/>
    <property type="evidence" value="ECO:0007669"/>
    <property type="project" value="UniProtKB-SubCell"/>
</dbReference>
<evidence type="ECO:0000256" key="8">
    <source>
        <dbReference type="PROSITE-ProRule" id="PRU00176"/>
    </source>
</evidence>
<feature type="compositionally biased region" description="Basic and acidic residues" evidence="9">
    <location>
        <begin position="542"/>
        <end position="567"/>
    </location>
</feature>
<reference evidence="11" key="1">
    <citation type="submission" date="2025-08" db="UniProtKB">
        <authorList>
            <consortium name="Ensembl"/>
        </authorList>
    </citation>
    <scope>IDENTIFICATION</scope>
</reference>
<feature type="compositionally biased region" description="Acidic residues" evidence="9">
    <location>
        <begin position="513"/>
        <end position="541"/>
    </location>
</feature>
<evidence type="ECO:0000256" key="2">
    <source>
        <dbReference type="ARBA" id="ARBA00008340"/>
    </source>
</evidence>
<accession>A0A8C5MP06</accession>
<feature type="region of interest" description="Disordered" evidence="9">
    <location>
        <begin position="444"/>
        <end position="574"/>
    </location>
</feature>
<dbReference type="GO" id="GO:0030992">
    <property type="term" value="C:intraciliary transport particle B"/>
    <property type="evidence" value="ECO:0007669"/>
    <property type="project" value="TreeGrafter"/>
</dbReference>
<dbReference type="Pfam" id="PF12220">
    <property type="entry name" value="U1snRNP70_N"/>
    <property type="match status" value="1"/>
</dbReference>
<feature type="compositionally biased region" description="Acidic residues" evidence="9">
    <location>
        <begin position="464"/>
        <end position="483"/>
    </location>
</feature>
<keyword evidence="4" id="KW-0970">Cilium biogenesis/degradation</keyword>
<evidence type="ECO:0000256" key="5">
    <source>
        <dbReference type="ARBA" id="ARBA00023054"/>
    </source>
</evidence>
<dbReference type="Gene3D" id="3.30.70.330">
    <property type="match status" value="1"/>
</dbReference>
<evidence type="ECO:0000256" key="9">
    <source>
        <dbReference type="SAM" id="MobiDB-lite"/>
    </source>
</evidence>
<evidence type="ECO:0000313" key="12">
    <source>
        <dbReference type="Proteomes" id="UP000694569"/>
    </source>
</evidence>
<evidence type="ECO:0000256" key="6">
    <source>
        <dbReference type="ARBA" id="ARBA00023069"/>
    </source>
</evidence>
<dbReference type="GO" id="GO:0060271">
    <property type="term" value="P:cilium assembly"/>
    <property type="evidence" value="ECO:0007669"/>
    <property type="project" value="TreeGrafter"/>
</dbReference>
<dbReference type="Proteomes" id="UP000694569">
    <property type="component" value="Unplaced"/>
</dbReference>